<feature type="transmembrane region" description="Helical" evidence="1">
    <location>
        <begin position="148"/>
        <end position="167"/>
    </location>
</feature>
<keyword evidence="1" id="KW-0472">Membrane</keyword>
<keyword evidence="1" id="KW-0812">Transmembrane</keyword>
<dbReference type="PROSITE" id="PS51002">
    <property type="entry name" value="CYTB_NTER"/>
    <property type="match status" value="1"/>
</dbReference>
<feature type="transmembrane region" description="Helical" evidence="1">
    <location>
        <begin position="179"/>
        <end position="200"/>
    </location>
</feature>
<dbReference type="InterPro" id="IPR016174">
    <property type="entry name" value="Di-haem_cyt_TM"/>
</dbReference>
<organism evidence="4 5">
    <name type="scientific">Metallosphaera cuprina (strain Ar-4)</name>
    <dbReference type="NCBI Taxonomy" id="1006006"/>
    <lineage>
        <taxon>Archaea</taxon>
        <taxon>Thermoproteota</taxon>
        <taxon>Thermoprotei</taxon>
        <taxon>Sulfolobales</taxon>
        <taxon>Sulfolobaceae</taxon>
        <taxon>Metallosphaera</taxon>
    </lineage>
</organism>
<feature type="transmembrane region" description="Helical" evidence="1">
    <location>
        <begin position="114"/>
        <end position="136"/>
    </location>
</feature>
<name>F4FZK8_METCR</name>
<dbReference type="GO" id="GO:0016491">
    <property type="term" value="F:oxidoreductase activity"/>
    <property type="evidence" value="ECO:0007669"/>
    <property type="project" value="InterPro"/>
</dbReference>
<dbReference type="PATRIC" id="fig|1006006.8.peg.1592"/>
<dbReference type="SUPFAM" id="SSF81648">
    <property type="entry name" value="a domain/subunit of cytochrome bc1 complex (Ubiquinol-cytochrome c reductase)"/>
    <property type="match status" value="1"/>
</dbReference>
<dbReference type="eggNOG" id="arCOG01721">
    <property type="taxonomic scope" value="Archaea"/>
</dbReference>
<dbReference type="PROSITE" id="PS50095">
    <property type="entry name" value="PLAT"/>
    <property type="match status" value="1"/>
</dbReference>
<feature type="transmembrane region" description="Helical" evidence="1">
    <location>
        <begin position="35"/>
        <end position="58"/>
    </location>
</feature>
<dbReference type="InterPro" id="IPR036150">
    <property type="entry name" value="Cyt_b/b6_C_sf"/>
</dbReference>
<dbReference type="GO" id="GO:0022904">
    <property type="term" value="P:respiratory electron transport chain"/>
    <property type="evidence" value="ECO:0007669"/>
    <property type="project" value="InterPro"/>
</dbReference>
<evidence type="ECO:0000256" key="1">
    <source>
        <dbReference type="SAM" id="Phobius"/>
    </source>
</evidence>
<dbReference type="AlphaFoldDB" id="F4FZK8"/>
<dbReference type="PANTHER" id="PTHR19271">
    <property type="entry name" value="CYTOCHROME B"/>
    <property type="match status" value="1"/>
</dbReference>
<dbReference type="Gene3D" id="1.20.810.10">
    <property type="entry name" value="Cytochrome Bc1 Complex, Chain C"/>
    <property type="match status" value="1"/>
</dbReference>
<feature type="transmembrane region" description="Helical" evidence="1">
    <location>
        <begin position="487"/>
        <end position="507"/>
    </location>
</feature>
<accession>F4FZK8</accession>
<dbReference type="InterPro" id="IPR005797">
    <property type="entry name" value="Cyt_b/b6_N"/>
</dbReference>
<dbReference type="KEGG" id="mcn:Mcup_1595"/>
<dbReference type="GeneID" id="10493784"/>
<feature type="transmembrane region" description="Helical" evidence="1">
    <location>
        <begin position="374"/>
        <end position="391"/>
    </location>
</feature>
<gene>
    <name evidence="4" type="ordered locus">Mcup_1595</name>
</gene>
<dbReference type="Pfam" id="PF13631">
    <property type="entry name" value="Cytochrom_B_N_2"/>
    <property type="match status" value="1"/>
</dbReference>
<dbReference type="EMBL" id="CP002656">
    <property type="protein sequence ID" value="AEB95698.1"/>
    <property type="molecule type" value="Genomic_DNA"/>
</dbReference>
<keyword evidence="1" id="KW-1133">Transmembrane helix</keyword>
<dbReference type="Proteomes" id="UP000007812">
    <property type="component" value="Chromosome"/>
</dbReference>
<feature type="transmembrane region" description="Helical" evidence="1">
    <location>
        <begin position="519"/>
        <end position="540"/>
    </location>
</feature>
<dbReference type="FunFam" id="1.20.810.10:FF:000012">
    <property type="entry name" value="Cytochrome b/b6 domain protein"/>
    <property type="match status" value="1"/>
</dbReference>
<feature type="transmembrane region" description="Helical" evidence="1">
    <location>
        <begin position="403"/>
        <end position="427"/>
    </location>
</feature>
<dbReference type="SUPFAM" id="SSF81342">
    <property type="entry name" value="Transmembrane di-heme cytochromes"/>
    <property type="match status" value="1"/>
</dbReference>
<feature type="transmembrane region" description="Helical" evidence="1">
    <location>
        <begin position="79"/>
        <end position="99"/>
    </location>
</feature>
<dbReference type="NCBIfam" id="NF041076">
    <property type="entry name" value="cyt_b_SoxC"/>
    <property type="match status" value="1"/>
</dbReference>
<feature type="domain" description="Cytochrome b/b6 N-terminal region profile" evidence="3">
    <location>
        <begin position="7"/>
        <end position="209"/>
    </location>
</feature>
<evidence type="ECO:0000313" key="5">
    <source>
        <dbReference type="Proteomes" id="UP000007812"/>
    </source>
</evidence>
<dbReference type="STRING" id="1006006.Mcup_1595"/>
<dbReference type="GO" id="GO:0016020">
    <property type="term" value="C:membrane"/>
    <property type="evidence" value="ECO:0007669"/>
    <property type="project" value="InterPro"/>
</dbReference>
<dbReference type="InterPro" id="IPR001024">
    <property type="entry name" value="PLAT/LH2_dom"/>
</dbReference>
<keyword evidence="5" id="KW-1185">Reference proteome</keyword>
<dbReference type="PANTHER" id="PTHR19271:SF16">
    <property type="entry name" value="CYTOCHROME B"/>
    <property type="match status" value="1"/>
</dbReference>
<protein>
    <submittedName>
        <fullName evidence="4">Cytochrome b/b6 domain-containing protein</fullName>
    </submittedName>
</protein>
<feature type="domain" description="PLAT" evidence="2">
    <location>
        <begin position="1"/>
        <end position="50"/>
    </location>
</feature>
<evidence type="ECO:0000259" key="2">
    <source>
        <dbReference type="PROSITE" id="PS50095"/>
    </source>
</evidence>
<feature type="transmembrane region" description="Helical" evidence="1">
    <location>
        <begin position="235"/>
        <end position="259"/>
    </location>
</feature>
<dbReference type="RefSeq" id="WP_013738196.1">
    <property type="nucleotide sequence ID" value="NC_015435.1"/>
</dbReference>
<evidence type="ECO:0000259" key="3">
    <source>
        <dbReference type="PROSITE" id="PS51002"/>
    </source>
</evidence>
<dbReference type="OrthoDB" id="55795at2157"/>
<sequence length="550" mass="61391">MSLGKRVSNWFAERLGLDDLPFFKTPDYMFHANEWLGALVAASFIYTVISGLILLLYYNAAAGYQSTEAIINQVPYGSVVLYSHLYGSYAMIILAYVHMFRNYFVGAYKKPRELLWILGVLMLVLTLGASFLGYSLIGDALAVSAVDVGAGIVTSIPQLSFLIPIIFGNYDTGDYTRVLALHIILVALIGLLFVFHFFLAEHYGMMPSRKVKPKAPAVYTKEEWSKFNPWWPRNFVYMSSLVFMTWGFILAIPNALAYLNGLPQYFNPFMNPKPAPPPNSPAAAHITTYPPWFFLFLYKIADFTSDVVVFLMIGVIIPLIYLLIVPFLDRTDELHPLRRKVFSGIGILMITYLIQTSLWGDLAPGVQVSVKDQVIAYLVPAIIVALGLTFLNPMEQKVRPSSAISPMTSILFVVISLLFSGAVVQLIDYPSPLTFSIAMFLGSLFFLGARSMGSLVLNKNVSRSVPNRPVSEVNTSVMISNEKKKRLAEVIMSILFVLVVVIVAQMWTIPPTGYASNLFGVDLGLVFLMLGESISLYHYVVYKKPTEKEE</sequence>
<feature type="transmembrane region" description="Helical" evidence="1">
    <location>
        <begin position="307"/>
        <end position="329"/>
    </location>
</feature>
<evidence type="ECO:0000313" key="4">
    <source>
        <dbReference type="EMBL" id="AEB95698.1"/>
    </source>
</evidence>
<dbReference type="GO" id="GO:0009055">
    <property type="term" value="F:electron transfer activity"/>
    <property type="evidence" value="ECO:0007669"/>
    <property type="project" value="InterPro"/>
</dbReference>
<proteinExistence type="predicted"/>
<feature type="transmembrane region" description="Helical" evidence="1">
    <location>
        <begin position="341"/>
        <end position="362"/>
    </location>
</feature>
<dbReference type="InterPro" id="IPR027387">
    <property type="entry name" value="Cytb/b6-like_sf"/>
</dbReference>
<feature type="transmembrane region" description="Helical" evidence="1">
    <location>
        <begin position="433"/>
        <end position="453"/>
    </location>
</feature>
<dbReference type="InterPro" id="IPR053595">
    <property type="entry name" value="Cytochrome_b-type_ET"/>
</dbReference>
<reference evidence="4 5" key="1">
    <citation type="journal article" date="2011" name="J. Bacteriol.">
        <title>Complete genome sequence of Metallosphaera cuprina, a metal sulfide-oxidizing archaeon from a hot spring.</title>
        <authorList>
            <person name="Liu L.J."/>
            <person name="You X.Y."/>
            <person name="Zheng H."/>
            <person name="Wang S."/>
            <person name="Jiang C.Y."/>
            <person name="Liu S.J."/>
        </authorList>
    </citation>
    <scope>NUCLEOTIDE SEQUENCE [LARGE SCALE GENOMIC DNA]</scope>
    <source>
        <strain evidence="4 5">Ar-4</strain>
    </source>
</reference>
<dbReference type="HOGENOM" id="CLU_038033_0_0_2"/>